<keyword evidence="1" id="KW-1133">Transmembrane helix</keyword>
<evidence type="ECO:0000313" key="3">
    <source>
        <dbReference type="Proteomes" id="UP000625711"/>
    </source>
</evidence>
<proteinExistence type="predicted"/>
<keyword evidence="3" id="KW-1185">Reference proteome</keyword>
<dbReference type="OrthoDB" id="10511681at2759"/>
<name>A0A834MFV2_RHYFE</name>
<dbReference type="EMBL" id="JAACXV010000200">
    <property type="protein sequence ID" value="KAF7282043.1"/>
    <property type="molecule type" value="Genomic_DNA"/>
</dbReference>
<feature type="transmembrane region" description="Helical" evidence="1">
    <location>
        <begin position="49"/>
        <end position="72"/>
    </location>
</feature>
<evidence type="ECO:0000256" key="1">
    <source>
        <dbReference type="SAM" id="Phobius"/>
    </source>
</evidence>
<reference evidence="2" key="1">
    <citation type="submission" date="2020-08" db="EMBL/GenBank/DDBJ databases">
        <title>Genome sequencing and assembly of the red palm weevil Rhynchophorus ferrugineus.</title>
        <authorList>
            <person name="Dias G.B."/>
            <person name="Bergman C.M."/>
            <person name="Manee M."/>
        </authorList>
    </citation>
    <scope>NUCLEOTIDE SEQUENCE</scope>
    <source>
        <strain evidence="2">AA-2017</strain>
        <tissue evidence="2">Whole larva</tissue>
    </source>
</reference>
<gene>
    <name evidence="2" type="ORF">GWI33_003471</name>
</gene>
<keyword evidence="1" id="KW-0472">Membrane</keyword>
<dbReference type="Proteomes" id="UP000625711">
    <property type="component" value="Unassembled WGS sequence"/>
</dbReference>
<comment type="caution">
    <text evidence="2">The sequence shown here is derived from an EMBL/GenBank/DDBJ whole genome shotgun (WGS) entry which is preliminary data.</text>
</comment>
<dbReference type="AlphaFoldDB" id="A0A834MFV2"/>
<protein>
    <submittedName>
        <fullName evidence="2">Uncharacterized protein</fullName>
    </submittedName>
</protein>
<evidence type="ECO:0000313" key="2">
    <source>
        <dbReference type="EMBL" id="KAF7282043.1"/>
    </source>
</evidence>
<accession>A0A834MFV2</accession>
<organism evidence="2 3">
    <name type="scientific">Rhynchophorus ferrugineus</name>
    <name type="common">Red palm weevil</name>
    <name type="synonym">Curculio ferrugineus</name>
    <dbReference type="NCBI Taxonomy" id="354439"/>
    <lineage>
        <taxon>Eukaryota</taxon>
        <taxon>Metazoa</taxon>
        <taxon>Ecdysozoa</taxon>
        <taxon>Arthropoda</taxon>
        <taxon>Hexapoda</taxon>
        <taxon>Insecta</taxon>
        <taxon>Pterygota</taxon>
        <taxon>Neoptera</taxon>
        <taxon>Endopterygota</taxon>
        <taxon>Coleoptera</taxon>
        <taxon>Polyphaga</taxon>
        <taxon>Cucujiformia</taxon>
        <taxon>Curculionidae</taxon>
        <taxon>Dryophthorinae</taxon>
        <taxon>Rhynchophorus</taxon>
    </lineage>
</organism>
<sequence>MGLLPGYGRNFRWFFETVAVQPVSDAPVGTATANPPPRPVMRLLTWNSLIMFDIVFIFFLFLIGVTCLVYYLPGRRVDQDESSVYMPSRPLQCYVTVPSGDVQRAPVDHV</sequence>
<keyword evidence="1" id="KW-0812">Transmembrane</keyword>